<feature type="domain" description="Prolyl 4-hydroxylase alpha subunit Fe(2+) 2OG dioxygenase" evidence="3">
    <location>
        <begin position="316"/>
        <end position="373"/>
    </location>
</feature>
<proteinExistence type="predicted"/>
<accession>A0AAD8Y030</accession>
<feature type="signal peptide" evidence="2">
    <location>
        <begin position="1"/>
        <end position="18"/>
    </location>
</feature>
<evidence type="ECO:0000256" key="1">
    <source>
        <dbReference type="SAM" id="MobiDB-lite"/>
    </source>
</evidence>
<dbReference type="Proteomes" id="UP001224775">
    <property type="component" value="Unassembled WGS sequence"/>
</dbReference>
<sequence>MMIPTLLLAACTATNVEGFAYSPLSLRPIVAGGPEATSTSIHMGKRKPSMKERRRQRAKKLPSATVDRGILNELPSVDTWEKTDASVGSKRESIPTSEVAEEDNAAITDEETSIDEETEETFAKASSLVQAQRKSVGCLTHVRKRVEESFPINEAAKGLAEKGYFVYDGFLSKAVDADSENEDAVFGDEMVSEMLSESSSMLSNDKMQRDITRIADGEFVAQIVGGENYVLCPRITEYVVSITRHLPPLLNKEYDVIGAGDLPKLDSAASMGSLRLYDRKTKLGTLSFLANPEDAASDDSVSERPFGVVCGDSDGTENDSRRLTAILYLSSKEWDSSNGGGLTMETDGQKVEAIRDRIVLLRSDVCSHRHEPWLGSDDSGLDQASCAIVHFIQ</sequence>
<dbReference type="AlphaFoldDB" id="A0AAD8Y030"/>
<evidence type="ECO:0000259" key="3">
    <source>
        <dbReference type="Pfam" id="PF13640"/>
    </source>
</evidence>
<feature type="compositionally biased region" description="Basic residues" evidence="1">
    <location>
        <begin position="43"/>
        <end position="60"/>
    </location>
</feature>
<comment type="caution">
    <text evidence="4">The sequence shown here is derived from an EMBL/GenBank/DDBJ whole genome shotgun (WGS) entry which is preliminary data.</text>
</comment>
<keyword evidence="5" id="KW-1185">Reference proteome</keyword>
<organism evidence="4 5">
    <name type="scientific">Skeletonema marinoi</name>
    <dbReference type="NCBI Taxonomy" id="267567"/>
    <lineage>
        <taxon>Eukaryota</taxon>
        <taxon>Sar</taxon>
        <taxon>Stramenopiles</taxon>
        <taxon>Ochrophyta</taxon>
        <taxon>Bacillariophyta</taxon>
        <taxon>Coscinodiscophyceae</taxon>
        <taxon>Thalassiosirophycidae</taxon>
        <taxon>Thalassiosirales</taxon>
        <taxon>Skeletonemataceae</taxon>
        <taxon>Skeletonema</taxon>
        <taxon>Skeletonema marinoi-dohrnii complex</taxon>
    </lineage>
</organism>
<keyword evidence="2" id="KW-0732">Signal</keyword>
<feature type="compositionally biased region" description="Basic and acidic residues" evidence="1">
    <location>
        <begin position="83"/>
        <end position="93"/>
    </location>
</feature>
<protein>
    <recommendedName>
        <fullName evidence="3">Prolyl 4-hydroxylase alpha subunit Fe(2+) 2OG dioxygenase domain-containing protein</fullName>
    </recommendedName>
</protein>
<feature type="region of interest" description="Disordered" evidence="1">
    <location>
        <begin position="83"/>
        <end position="105"/>
    </location>
</feature>
<dbReference type="Pfam" id="PF13640">
    <property type="entry name" value="2OG-FeII_Oxy_3"/>
    <property type="match status" value="1"/>
</dbReference>
<feature type="region of interest" description="Disordered" evidence="1">
    <location>
        <begin position="35"/>
        <end position="62"/>
    </location>
</feature>
<name>A0AAD8Y030_9STRA</name>
<evidence type="ECO:0000256" key="2">
    <source>
        <dbReference type="SAM" id="SignalP"/>
    </source>
</evidence>
<reference evidence="4" key="1">
    <citation type="submission" date="2023-06" db="EMBL/GenBank/DDBJ databases">
        <title>Survivors Of The Sea: Transcriptome response of Skeletonema marinoi to long-term dormancy.</title>
        <authorList>
            <person name="Pinder M.I.M."/>
            <person name="Kourtchenko O."/>
            <person name="Robertson E.K."/>
            <person name="Larsson T."/>
            <person name="Maumus F."/>
            <person name="Osuna-Cruz C.M."/>
            <person name="Vancaester E."/>
            <person name="Stenow R."/>
            <person name="Vandepoele K."/>
            <person name="Ploug H."/>
            <person name="Bruchert V."/>
            <person name="Godhe A."/>
            <person name="Topel M."/>
        </authorList>
    </citation>
    <scope>NUCLEOTIDE SEQUENCE</scope>
    <source>
        <strain evidence="4">R05AC</strain>
    </source>
</reference>
<evidence type="ECO:0000313" key="4">
    <source>
        <dbReference type="EMBL" id="KAK1736585.1"/>
    </source>
</evidence>
<feature type="non-terminal residue" evidence="4">
    <location>
        <position position="393"/>
    </location>
</feature>
<feature type="chain" id="PRO_5042095066" description="Prolyl 4-hydroxylase alpha subunit Fe(2+) 2OG dioxygenase domain-containing protein" evidence="2">
    <location>
        <begin position="19"/>
        <end position="393"/>
    </location>
</feature>
<dbReference type="InterPro" id="IPR044862">
    <property type="entry name" value="Pro_4_hyd_alph_FE2OG_OXY"/>
</dbReference>
<evidence type="ECO:0000313" key="5">
    <source>
        <dbReference type="Proteomes" id="UP001224775"/>
    </source>
</evidence>
<gene>
    <name evidence="4" type="ORF">QTG54_012607</name>
</gene>
<dbReference type="EMBL" id="JATAAI010000028">
    <property type="protein sequence ID" value="KAK1736585.1"/>
    <property type="molecule type" value="Genomic_DNA"/>
</dbReference>
<dbReference type="Gene3D" id="2.60.120.620">
    <property type="entry name" value="q2cbj1_9rhob like domain"/>
    <property type="match status" value="1"/>
</dbReference>